<dbReference type="InterPro" id="IPR025413">
    <property type="entry name" value="YpzG-like"/>
</dbReference>
<dbReference type="EMBL" id="JAGYPG010000004">
    <property type="protein sequence ID" value="MBS4197637.1"/>
    <property type="molecule type" value="Genomic_DNA"/>
</dbReference>
<evidence type="ECO:0000313" key="3">
    <source>
        <dbReference type="Proteomes" id="UP000681414"/>
    </source>
</evidence>
<accession>A0A942TJ85</accession>
<proteinExistence type="predicted"/>
<comment type="caution">
    <text evidence="2">The sequence shown here is derived from an EMBL/GenBank/DDBJ whole genome shotgun (WGS) entry which is preliminary data.</text>
</comment>
<gene>
    <name evidence="2" type="ORF">KHA97_21560</name>
</gene>
<dbReference type="Proteomes" id="UP000681414">
    <property type="component" value="Unassembled WGS sequence"/>
</dbReference>
<evidence type="ECO:0000313" key="2">
    <source>
        <dbReference type="EMBL" id="MBS4197637.1"/>
    </source>
</evidence>
<dbReference type="Pfam" id="PF14139">
    <property type="entry name" value="YpzG"/>
    <property type="match status" value="1"/>
</dbReference>
<dbReference type="RefSeq" id="WP_213126849.1">
    <property type="nucleotide sequence ID" value="NZ_JAGYPG010000004.1"/>
</dbReference>
<keyword evidence="3" id="KW-1185">Reference proteome</keyword>
<dbReference type="AlphaFoldDB" id="A0A942TJ85"/>
<name>A0A942TJ85_9BACI</name>
<organism evidence="2 3">
    <name type="scientific">Lederbergia citri</name>
    <dbReference type="NCBI Taxonomy" id="2833580"/>
    <lineage>
        <taxon>Bacteria</taxon>
        <taxon>Bacillati</taxon>
        <taxon>Bacillota</taxon>
        <taxon>Bacilli</taxon>
        <taxon>Bacillales</taxon>
        <taxon>Bacillaceae</taxon>
        <taxon>Lederbergia</taxon>
    </lineage>
</organism>
<feature type="region of interest" description="Disordered" evidence="1">
    <location>
        <begin position="1"/>
        <end position="25"/>
    </location>
</feature>
<evidence type="ECO:0000256" key="1">
    <source>
        <dbReference type="SAM" id="MobiDB-lite"/>
    </source>
</evidence>
<protein>
    <submittedName>
        <fullName evidence="2">YpzG family protein</fullName>
    </submittedName>
</protein>
<reference evidence="2 3" key="1">
    <citation type="submission" date="2021-05" db="EMBL/GenBank/DDBJ databases">
        <title>Novel Bacillus species.</title>
        <authorList>
            <person name="Liu G."/>
        </authorList>
    </citation>
    <scope>NUCLEOTIDE SEQUENCE [LARGE SCALE GENOMIC DNA]</scope>
    <source>
        <strain evidence="3">FJAT-49780</strain>
    </source>
</reference>
<sequence>MNRNENSHLNRHLSPFNRNHYNPKRMFNQVNGETEQSQSLIILENDVVKRQKR</sequence>